<evidence type="ECO:0000256" key="1">
    <source>
        <dbReference type="SAM" id="MobiDB-lite"/>
    </source>
</evidence>
<feature type="region of interest" description="Disordered" evidence="1">
    <location>
        <begin position="22"/>
        <end position="70"/>
    </location>
</feature>
<feature type="chain" id="PRO_5032599466" description="Pentapeptide MXKDX repeat protein" evidence="2">
    <location>
        <begin position="20"/>
        <end position="70"/>
    </location>
</feature>
<dbReference type="AlphaFoldDB" id="A0A857J2G7"/>
<evidence type="ECO:0000256" key="2">
    <source>
        <dbReference type="SAM" id="SignalP"/>
    </source>
</evidence>
<accession>A0A857J2G7</accession>
<reference evidence="3 4" key="1">
    <citation type="submission" date="2020-01" db="EMBL/GenBank/DDBJ databases">
        <title>Genome sequencing of strain KACC 21265.</title>
        <authorList>
            <person name="Heo J."/>
            <person name="Kim S.-J."/>
            <person name="Kim J.-S."/>
            <person name="Hong S.-B."/>
            <person name="Kwon S.-W."/>
        </authorList>
    </citation>
    <scope>NUCLEOTIDE SEQUENCE [LARGE SCALE GENOMIC DNA]</scope>
    <source>
        <strain evidence="3 4">KACC 21265</strain>
    </source>
</reference>
<name>A0A857J2G7_9BURK</name>
<keyword evidence="4" id="KW-1185">Reference proteome</keyword>
<proteinExistence type="predicted"/>
<feature type="compositionally biased region" description="Low complexity" evidence="1">
    <location>
        <begin position="22"/>
        <end position="36"/>
    </location>
</feature>
<organism evidence="3 4">
    <name type="scientific">Xylophilus rhododendri</name>
    <dbReference type="NCBI Taxonomy" id="2697032"/>
    <lineage>
        <taxon>Bacteria</taxon>
        <taxon>Pseudomonadati</taxon>
        <taxon>Pseudomonadota</taxon>
        <taxon>Betaproteobacteria</taxon>
        <taxon>Burkholderiales</taxon>
        <taxon>Xylophilus</taxon>
    </lineage>
</organism>
<evidence type="ECO:0000313" key="4">
    <source>
        <dbReference type="Proteomes" id="UP000464787"/>
    </source>
</evidence>
<feature type="compositionally biased region" description="Basic residues" evidence="1">
    <location>
        <begin position="50"/>
        <end position="62"/>
    </location>
</feature>
<protein>
    <recommendedName>
        <fullName evidence="5">Pentapeptide MXKDX repeat protein</fullName>
    </recommendedName>
</protein>
<keyword evidence="2" id="KW-0732">Signal</keyword>
<dbReference type="KEGG" id="xyk:GT347_04205"/>
<gene>
    <name evidence="3" type="ORF">GT347_04205</name>
</gene>
<feature type="signal peptide" evidence="2">
    <location>
        <begin position="1"/>
        <end position="19"/>
    </location>
</feature>
<dbReference type="EMBL" id="CP047650">
    <property type="protein sequence ID" value="QHI97251.1"/>
    <property type="molecule type" value="Genomic_DNA"/>
</dbReference>
<sequence>MKKLLAPLIAGLLVTGAFAQSPAAPSAATTGPSTVAQGEGTKANVAKTTPKAKHMKKMKHGAKSADTAAK</sequence>
<evidence type="ECO:0008006" key="5">
    <source>
        <dbReference type="Google" id="ProtNLM"/>
    </source>
</evidence>
<dbReference type="Proteomes" id="UP000464787">
    <property type="component" value="Chromosome"/>
</dbReference>
<evidence type="ECO:0000313" key="3">
    <source>
        <dbReference type="EMBL" id="QHI97251.1"/>
    </source>
</evidence>
<dbReference type="RefSeq" id="WP_160550769.1">
    <property type="nucleotide sequence ID" value="NZ_CP047650.1"/>
</dbReference>